<keyword evidence="2" id="KW-1185">Reference proteome</keyword>
<name>A0ACC0BS98_CATRO</name>
<gene>
    <name evidence="1" type="ORF">M9H77_06497</name>
</gene>
<sequence>MPIRFQEIEEEEYHHHHHQHNRRHAEEEEHRVRPQTSPSRTTAPRPKTTTESNTRKLLCIFFKCIIMGFVLSLFLLFIGFAALILLHFLLATTAGRRRRRHRHHQYPQFSADPTTPISYSREDLQEFLPNLRYASSAQIARDCAICLENFKEGDLCRKLPDCRHLFHVNCVDTWLTKVPNCPICRTRVRLDSGSSRSMSSDDEWKAWWPVAFEDSNVAV</sequence>
<proteinExistence type="predicted"/>
<evidence type="ECO:0000313" key="2">
    <source>
        <dbReference type="Proteomes" id="UP001060085"/>
    </source>
</evidence>
<protein>
    <submittedName>
        <fullName evidence="1">Uncharacterized protein</fullName>
    </submittedName>
</protein>
<dbReference type="EMBL" id="CM044702">
    <property type="protein sequence ID" value="KAI5675547.1"/>
    <property type="molecule type" value="Genomic_DNA"/>
</dbReference>
<dbReference type="Proteomes" id="UP001060085">
    <property type="component" value="Linkage Group LG02"/>
</dbReference>
<comment type="caution">
    <text evidence="1">The sequence shown here is derived from an EMBL/GenBank/DDBJ whole genome shotgun (WGS) entry which is preliminary data.</text>
</comment>
<reference evidence="2" key="1">
    <citation type="journal article" date="2023" name="Nat. Plants">
        <title>Single-cell RNA sequencing provides a high-resolution roadmap for understanding the multicellular compartmentation of specialized metabolism.</title>
        <authorList>
            <person name="Sun S."/>
            <person name="Shen X."/>
            <person name="Li Y."/>
            <person name="Li Y."/>
            <person name="Wang S."/>
            <person name="Li R."/>
            <person name="Zhang H."/>
            <person name="Shen G."/>
            <person name="Guo B."/>
            <person name="Wei J."/>
            <person name="Xu J."/>
            <person name="St-Pierre B."/>
            <person name="Chen S."/>
            <person name="Sun C."/>
        </authorList>
    </citation>
    <scope>NUCLEOTIDE SEQUENCE [LARGE SCALE GENOMIC DNA]</scope>
</reference>
<organism evidence="1 2">
    <name type="scientific">Catharanthus roseus</name>
    <name type="common">Madagascar periwinkle</name>
    <name type="synonym">Vinca rosea</name>
    <dbReference type="NCBI Taxonomy" id="4058"/>
    <lineage>
        <taxon>Eukaryota</taxon>
        <taxon>Viridiplantae</taxon>
        <taxon>Streptophyta</taxon>
        <taxon>Embryophyta</taxon>
        <taxon>Tracheophyta</taxon>
        <taxon>Spermatophyta</taxon>
        <taxon>Magnoliopsida</taxon>
        <taxon>eudicotyledons</taxon>
        <taxon>Gunneridae</taxon>
        <taxon>Pentapetalae</taxon>
        <taxon>asterids</taxon>
        <taxon>lamiids</taxon>
        <taxon>Gentianales</taxon>
        <taxon>Apocynaceae</taxon>
        <taxon>Rauvolfioideae</taxon>
        <taxon>Vinceae</taxon>
        <taxon>Catharanthinae</taxon>
        <taxon>Catharanthus</taxon>
    </lineage>
</organism>
<accession>A0ACC0BS98</accession>
<evidence type="ECO:0000313" key="1">
    <source>
        <dbReference type="EMBL" id="KAI5675547.1"/>
    </source>
</evidence>